<comment type="caution">
    <text evidence="4">The sequence shown here is derived from an EMBL/GenBank/DDBJ whole genome shotgun (WGS) entry which is preliminary data.</text>
</comment>
<proteinExistence type="predicted"/>
<organism evidence="4 5">
    <name type="scientific">Nocardia aurea</name>
    <dbReference type="NCBI Taxonomy" id="2144174"/>
    <lineage>
        <taxon>Bacteria</taxon>
        <taxon>Bacillati</taxon>
        <taxon>Actinomycetota</taxon>
        <taxon>Actinomycetes</taxon>
        <taxon>Mycobacteriales</taxon>
        <taxon>Nocardiaceae</taxon>
        <taxon>Nocardia</taxon>
    </lineage>
</organism>
<dbReference type="InterPro" id="IPR058489">
    <property type="entry name" value="DUF8176"/>
</dbReference>
<feature type="transmembrane region" description="Helical" evidence="2">
    <location>
        <begin position="71"/>
        <end position="92"/>
    </location>
</feature>
<keyword evidence="2" id="KW-1133">Transmembrane helix</keyword>
<evidence type="ECO:0000313" key="5">
    <source>
        <dbReference type="Proteomes" id="UP001551695"/>
    </source>
</evidence>
<keyword evidence="5" id="KW-1185">Reference proteome</keyword>
<keyword evidence="2" id="KW-0472">Membrane</keyword>
<dbReference type="Pfam" id="PF26527">
    <property type="entry name" value="DUF8176"/>
    <property type="match status" value="1"/>
</dbReference>
<feature type="compositionally biased region" description="Low complexity" evidence="1">
    <location>
        <begin position="16"/>
        <end position="26"/>
    </location>
</feature>
<name>A0ABV3G1U1_9NOCA</name>
<feature type="compositionally biased region" description="Basic residues" evidence="1">
    <location>
        <begin position="58"/>
        <end position="68"/>
    </location>
</feature>
<dbReference type="RefSeq" id="WP_355086410.1">
    <property type="nucleotide sequence ID" value="NZ_JBEXKW010000023.1"/>
</dbReference>
<dbReference type="Proteomes" id="UP001551695">
    <property type="component" value="Unassembled WGS sequence"/>
</dbReference>
<protein>
    <recommendedName>
        <fullName evidence="3">DUF8176 domain-containing protein</fullName>
    </recommendedName>
</protein>
<sequence>MRSSNTSDPTRGGGSRTATGRARSAAVPLWPGMIPDSGELPRPRPLPPPRTLAPSRAQVRRPPPRRRRGRSWLVGSVALGASLSAVAVVMVYSSTVTTPRQAATAADPVLGGGPGCEPTRTEQLVRGNGVGSLANGPETILAFQHAYYVSRSGAAARALTTEDAAVPTAEVIGAGIASIPPGTQHCVLITPLADGRFDVVITELRPAAVARTYRQFVTVAAGPNGMAITRIAAPS</sequence>
<accession>A0ABV3G1U1</accession>
<dbReference type="EMBL" id="JBFAKC010000016">
    <property type="protein sequence ID" value="MEV0711645.1"/>
    <property type="molecule type" value="Genomic_DNA"/>
</dbReference>
<reference evidence="4 5" key="1">
    <citation type="submission" date="2024-06" db="EMBL/GenBank/DDBJ databases">
        <title>The Natural Products Discovery Center: Release of the First 8490 Sequenced Strains for Exploring Actinobacteria Biosynthetic Diversity.</title>
        <authorList>
            <person name="Kalkreuter E."/>
            <person name="Kautsar S.A."/>
            <person name="Yang D."/>
            <person name="Bader C.D."/>
            <person name="Teijaro C.N."/>
            <person name="Fluegel L."/>
            <person name="Davis C.M."/>
            <person name="Simpson J.R."/>
            <person name="Lauterbach L."/>
            <person name="Steele A.D."/>
            <person name="Gui C."/>
            <person name="Meng S."/>
            <person name="Li G."/>
            <person name="Viehrig K."/>
            <person name="Ye F."/>
            <person name="Su P."/>
            <person name="Kiefer A.F."/>
            <person name="Nichols A."/>
            <person name="Cepeda A.J."/>
            <person name="Yan W."/>
            <person name="Fan B."/>
            <person name="Jiang Y."/>
            <person name="Adhikari A."/>
            <person name="Zheng C.-J."/>
            <person name="Schuster L."/>
            <person name="Cowan T.M."/>
            <person name="Smanski M.J."/>
            <person name="Chevrette M.G."/>
            <person name="De Carvalho L.P.S."/>
            <person name="Shen B."/>
        </authorList>
    </citation>
    <scope>NUCLEOTIDE SEQUENCE [LARGE SCALE GENOMIC DNA]</scope>
    <source>
        <strain evidence="4 5">NPDC050403</strain>
    </source>
</reference>
<evidence type="ECO:0000256" key="1">
    <source>
        <dbReference type="SAM" id="MobiDB-lite"/>
    </source>
</evidence>
<evidence type="ECO:0000256" key="2">
    <source>
        <dbReference type="SAM" id="Phobius"/>
    </source>
</evidence>
<evidence type="ECO:0000259" key="3">
    <source>
        <dbReference type="Pfam" id="PF26527"/>
    </source>
</evidence>
<feature type="region of interest" description="Disordered" evidence="1">
    <location>
        <begin position="1"/>
        <end position="68"/>
    </location>
</feature>
<gene>
    <name evidence="4" type="ORF">AB0I48_29215</name>
</gene>
<keyword evidence="2" id="KW-0812">Transmembrane</keyword>
<evidence type="ECO:0000313" key="4">
    <source>
        <dbReference type="EMBL" id="MEV0711645.1"/>
    </source>
</evidence>
<feature type="domain" description="DUF8176" evidence="3">
    <location>
        <begin position="114"/>
        <end position="232"/>
    </location>
</feature>